<organism evidence="2 3">
    <name type="scientific">candidate division WOR_3 bacterium SM23_60</name>
    <dbReference type="NCBI Taxonomy" id="1703780"/>
    <lineage>
        <taxon>Bacteria</taxon>
        <taxon>Bacteria division WOR-3</taxon>
    </lineage>
</organism>
<dbReference type="PROSITE" id="PS51186">
    <property type="entry name" value="GNAT"/>
    <property type="match status" value="1"/>
</dbReference>
<accession>A0A0S8G5F0</accession>
<comment type="caution">
    <text evidence="2">The sequence shown here is derived from an EMBL/GenBank/DDBJ whole genome shotgun (WGS) entry which is preliminary data.</text>
</comment>
<dbReference type="InterPro" id="IPR036249">
    <property type="entry name" value="Thioredoxin-like_sf"/>
</dbReference>
<evidence type="ECO:0000313" key="3">
    <source>
        <dbReference type="Proteomes" id="UP000051096"/>
    </source>
</evidence>
<dbReference type="InterPro" id="IPR016181">
    <property type="entry name" value="Acyl_CoA_acyltransferase"/>
</dbReference>
<evidence type="ECO:0000259" key="1">
    <source>
        <dbReference type="PROSITE" id="PS51186"/>
    </source>
</evidence>
<dbReference type="EMBL" id="LJUO01000240">
    <property type="protein sequence ID" value="KPK67101.1"/>
    <property type="molecule type" value="Genomic_DNA"/>
</dbReference>
<dbReference type="AlphaFoldDB" id="A0A0S8G5F0"/>
<dbReference type="Gene3D" id="3.40.630.30">
    <property type="match status" value="1"/>
</dbReference>
<sequence>MRVVDLANKHMPFVTTCTHTDDTSDERDELIRVRKKWLRDTMKKGLKVKVALDENQEPLGFAHCLPIELGTWGMSGKDLMTVPCLTLCYQRVYDREQGSGAGRALMEAVGEEAQKTKKGVAVLCYDNDFWFMPLSFFKKLGYKEVARRGETVIALKTFTAVDLPAMHTSQYTFKPVPGKVVVDVFWHPMCGTCISEIMNFRAVCVEFGDKVILNEYNTGDKAVLDKYQISRALFFNGKSRCWGYEAPRDEIRKEIKKALQEIS</sequence>
<dbReference type="SUPFAM" id="SSF52833">
    <property type="entry name" value="Thioredoxin-like"/>
    <property type="match status" value="1"/>
</dbReference>
<dbReference type="Proteomes" id="UP000051096">
    <property type="component" value="Unassembled WGS sequence"/>
</dbReference>
<reference evidence="2 3" key="1">
    <citation type="journal article" date="2015" name="Microbiome">
        <title>Genomic resolution of linkages in carbon, nitrogen, and sulfur cycling among widespread estuary sediment bacteria.</title>
        <authorList>
            <person name="Baker B.J."/>
            <person name="Lazar C.S."/>
            <person name="Teske A.P."/>
            <person name="Dick G.J."/>
        </authorList>
    </citation>
    <scope>NUCLEOTIDE SEQUENCE [LARGE SCALE GENOMIC DNA]</scope>
    <source>
        <strain evidence="2">SM23_60</strain>
    </source>
</reference>
<gene>
    <name evidence="2" type="ORF">AMJ87_13915</name>
</gene>
<protein>
    <recommendedName>
        <fullName evidence="1">N-acetyltransferase domain-containing protein</fullName>
    </recommendedName>
</protein>
<proteinExistence type="predicted"/>
<feature type="domain" description="N-acetyltransferase" evidence="1">
    <location>
        <begin position="1"/>
        <end position="159"/>
    </location>
</feature>
<evidence type="ECO:0000313" key="2">
    <source>
        <dbReference type="EMBL" id="KPK67101.1"/>
    </source>
</evidence>
<dbReference type="Gene3D" id="3.40.30.10">
    <property type="entry name" value="Glutaredoxin"/>
    <property type="match status" value="1"/>
</dbReference>
<dbReference type="GO" id="GO:0016747">
    <property type="term" value="F:acyltransferase activity, transferring groups other than amino-acyl groups"/>
    <property type="evidence" value="ECO:0007669"/>
    <property type="project" value="InterPro"/>
</dbReference>
<dbReference type="SUPFAM" id="SSF55729">
    <property type="entry name" value="Acyl-CoA N-acyltransferases (Nat)"/>
    <property type="match status" value="1"/>
</dbReference>
<name>A0A0S8G5F0_UNCW3</name>
<dbReference type="InterPro" id="IPR000182">
    <property type="entry name" value="GNAT_dom"/>
</dbReference>